<gene>
    <name evidence="3" type="ORF">CNMCM7691_002143</name>
</gene>
<evidence type="ECO:0000313" key="3">
    <source>
        <dbReference type="EMBL" id="KAF7182572.1"/>
    </source>
</evidence>
<sequence>MTRTSTASSGPSLPFSLLSRYLTFSDRDQCQWWQNKGQLLSQMLQDCGYNEHQQYQYLTLFHHDLAPALGAWPAPQVGQQDNTLPSDAGELELSLTFKGQNTFLRIAFEPFGSMKGAEGRDPSNQAPIQSLLKNLEKLEGVQLCLDHYHTLVNHLTLSDRDQRELETTNKKSLAERMPSWTQHTLALNLIDGDVYPQLYFHPQLKSLATDKPVSEMLFDALRATDSDIAPALAMLHEYLHKAPATTVPAFLSCDLIEPSAASRRIFLAETNITWDRIQGLWTLRGKLDDSPQRVQPLKTLWDILKIRDGIRGNDECPLLITMALSKNAPFIETQIAFPMEGKDELSIGEAVSHFLAGFWGGDQAIIYPKALRSY</sequence>
<protein>
    <recommendedName>
        <fullName evidence="5">Dimethylallyl tryptophan synthase</fullName>
    </recommendedName>
</protein>
<dbReference type="Pfam" id="PF11991">
    <property type="entry name" value="Trp_DMAT"/>
    <property type="match status" value="1"/>
</dbReference>
<organism evidence="3 4">
    <name type="scientific">Aspergillus felis</name>
    <dbReference type="NCBI Taxonomy" id="1287682"/>
    <lineage>
        <taxon>Eukaryota</taxon>
        <taxon>Fungi</taxon>
        <taxon>Dikarya</taxon>
        <taxon>Ascomycota</taxon>
        <taxon>Pezizomycotina</taxon>
        <taxon>Eurotiomycetes</taxon>
        <taxon>Eurotiomycetidae</taxon>
        <taxon>Eurotiales</taxon>
        <taxon>Aspergillaceae</taxon>
        <taxon>Aspergillus</taxon>
        <taxon>Aspergillus subgen. Fumigati</taxon>
    </lineage>
</organism>
<evidence type="ECO:0008006" key="5">
    <source>
        <dbReference type="Google" id="ProtNLM"/>
    </source>
</evidence>
<dbReference type="AlphaFoldDB" id="A0A8H6R2P3"/>
<dbReference type="NCBIfam" id="TIGR03429">
    <property type="entry name" value="arom_pren_DMATS"/>
    <property type="match status" value="1"/>
</dbReference>
<dbReference type="InterPro" id="IPR017795">
    <property type="entry name" value="ABBA_NscD-like"/>
</dbReference>
<comment type="caution">
    <text evidence="3">The sequence shown here is derived from an EMBL/GenBank/DDBJ whole genome shotgun (WGS) entry which is preliminary data.</text>
</comment>
<dbReference type="GO" id="GO:0009820">
    <property type="term" value="P:alkaloid metabolic process"/>
    <property type="evidence" value="ECO:0007669"/>
    <property type="project" value="InterPro"/>
</dbReference>
<dbReference type="PANTHER" id="PTHR40627">
    <property type="entry name" value="INDOLE PRENYLTRANSFERASE TDIB-RELATED"/>
    <property type="match status" value="1"/>
</dbReference>
<comment type="similarity">
    <text evidence="1">Belongs to the tryptophan dimethylallyltransferase family.</text>
</comment>
<dbReference type="GO" id="GO:0016765">
    <property type="term" value="F:transferase activity, transferring alkyl or aryl (other than methyl) groups"/>
    <property type="evidence" value="ECO:0007669"/>
    <property type="project" value="InterPro"/>
</dbReference>
<reference evidence="3" key="1">
    <citation type="submission" date="2020-06" db="EMBL/GenBank/DDBJ databases">
        <title>Draft genome sequences of strains closely related to Aspergillus parafelis and Aspergillus hiratsukae.</title>
        <authorList>
            <person name="Dos Santos R.A.C."/>
            <person name="Rivero-Menendez O."/>
            <person name="Steenwyk J.L."/>
            <person name="Mead M.E."/>
            <person name="Goldman G.H."/>
            <person name="Alastruey-Izquierdo A."/>
            <person name="Rokas A."/>
        </authorList>
    </citation>
    <scope>NUCLEOTIDE SEQUENCE</scope>
    <source>
        <strain evidence="3">CNM-CM7691</strain>
    </source>
</reference>
<evidence type="ECO:0000313" key="4">
    <source>
        <dbReference type="Proteomes" id="UP000641853"/>
    </source>
</evidence>
<dbReference type="PANTHER" id="PTHR40627:SF3">
    <property type="entry name" value="PRENYLTRANSFERASE ASQH2-RELATED"/>
    <property type="match status" value="1"/>
</dbReference>
<dbReference type="Proteomes" id="UP000641853">
    <property type="component" value="Unassembled WGS sequence"/>
</dbReference>
<dbReference type="EMBL" id="JACBAG010001771">
    <property type="protein sequence ID" value="KAF7182572.1"/>
    <property type="molecule type" value="Genomic_DNA"/>
</dbReference>
<name>A0A8H6R2P3_9EURO</name>
<keyword evidence="4" id="KW-1185">Reference proteome</keyword>
<dbReference type="CDD" id="cd13929">
    <property type="entry name" value="PT-DMATS_CymD"/>
    <property type="match status" value="1"/>
</dbReference>
<evidence type="ECO:0000256" key="1">
    <source>
        <dbReference type="ARBA" id="ARBA00010209"/>
    </source>
</evidence>
<evidence type="ECO:0000256" key="2">
    <source>
        <dbReference type="ARBA" id="ARBA00022679"/>
    </source>
</evidence>
<proteinExistence type="inferred from homology"/>
<keyword evidence="2" id="KW-0808">Transferase</keyword>
<accession>A0A8H6R2P3</accession>